<evidence type="ECO:0000313" key="1">
    <source>
        <dbReference type="EMBL" id="KAK4445966.1"/>
    </source>
</evidence>
<dbReference type="Proteomes" id="UP001321760">
    <property type="component" value="Unassembled WGS sequence"/>
</dbReference>
<organism evidence="1 2">
    <name type="scientific">Podospora aff. communis PSN243</name>
    <dbReference type="NCBI Taxonomy" id="3040156"/>
    <lineage>
        <taxon>Eukaryota</taxon>
        <taxon>Fungi</taxon>
        <taxon>Dikarya</taxon>
        <taxon>Ascomycota</taxon>
        <taxon>Pezizomycotina</taxon>
        <taxon>Sordariomycetes</taxon>
        <taxon>Sordariomycetidae</taxon>
        <taxon>Sordariales</taxon>
        <taxon>Podosporaceae</taxon>
        <taxon>Podospora</taxon>
    </lineage>
</organism>
<comment type="caution">
    <text evidence="1">The sequence shown here is derived from an EMBL/GenBank/DDBJ whole genome shotgun (WGS) entry which is preliminary data.</text>
</comment>
<reference evidence="1" key="2">
    <citation type="submission" date="2023-05" db="EMBL/GenBank/DDBJ databases">
        <authorList>
            <consortium name="Lawrence Berkeley National Laboratory"/>
            <person name="Steindorff A."/>
            <person name="Hensen N."/>
            <person name="Bonometti L."/>
            <person name="Westerberg I."/>
            <person name="Brannstrom I.O."/>
            <person name="Guillou S."/>
            <person name="Cros-Aarteil S."/>
            <person name="Calhoun S."/>
            <person name="Haridas S."/>
            <person name="Kuo A."/>
            <person name="Mondo S."/>
            <person name="Pangilinan J."/>
            <person name="Riley R."/>
            <person name="Labutti K."/>
            <person name="Andreopoulos B."/>
            <person name="Lipzen A."/>
            <person name="Chen C."/>
            <person name="Yanf M."/>
            <person name="Daum C."/>
            <person name="Ng V."/>
            <person name="Clum A."/>
            <person name="Ohm R."/>
            <person name="Martin F."/>
            <person name="Silar P."/>
            <person name="Natvig D."/>
            <person name="Lalanne C."/>
            <person name="Gautier V."/>
            <person name="Ament-Velasquez S.L."/>
            <person name="Kruys A."/>
            <person name="Hutchinson M.I."/>
            <person name="Powell A.J."/>
            <person name="Barry K."/>
            <person name="Miller A.N."/>
            <person name="Grigoriev I.V."/>
            <person name="Debuchy R."/>
            <person name="Gladieux P."/>
            <person name="Thoren M.H."/>
            <person name="Johannesson H."/>
        </authorList>
    </citation>
    <scope>NUCLEOTIDE SEQUENCE</scope>
    <source>
        <strain evidence="1">PSN243</strain>
    </source>
</reference>
<sequence length="251" mass="29207">MLHWLERDLPHFYLCDRCQYLHRWRTSDTSVVSKGHCKGHIQRRGAISESLFAPDFLWELTPFQIRLAINRHVYGRLHGPSLRILQGSRWISAHSFGAIRRQSWSAGIINDNLTLHSTTIPITARSRHFSIPELTRDNETGPMFRPIAGSVRSCRVCCTDYQINITQKQECFTVQITKWQKLASCHSAYGLEWKKVLERWGLWSMPNDPYRDETQASVWRSTTHAADQIREEWNRRDAVRSGEVIEGTFVG</sequence>
<keyword evidence="2" id="KW-1185">Reference proteome</keyword>
<name>A0AAV9GE94_9PEZI</name>
<dbReference type="AlphaFoldDB" id="A0AAV9GE94"/>
<evidence type="ECO:0000313" key="2">
    <source>
        <dbReference type="Proteomes" id="UP001321760"/>
    </source>
</evidence>
<gene>
    <name evidence="1" type="ORF">QBC34DRAFT_441172</name>
</gene>
<proteinExistence type="predicted"/>
<dbReference type="EMBL" id="MU865960">
    <property type="protein sequence ID" value="KAK4445966.1"/>
    <property type="molecule type" value="Genomic_DNA"/>
</dbReference>
<accession>A0AAV9GE94</accession>
<reference evidence="1" key="1">
    <citation type="journal article" date="2023" name="Mol. Phylogenet. Evol.">
        <title>Genome-scale phylogeny and comparative genomics of the fungal order Sordariales.</title>
        <authorList>
            <person name="Hensen N."/>
            <person name="Bonometti L."/>
            <person name="Westerberg I."/>
            <person name="Brannstrom I.O."/>
            <person name="Guillou S."/>
            <person name="Cros-Aarteil S."/>
            <person name="Calhoun S."/>
            <person name="Haridas S."/>
            <person name="Kuo A."/>
            <person name="Mondo S."/>
            <person name="Pangilinan J."/>
            <person name="Riley R."/>
            <person name="LaButti K."/>
            <person name="Andreopoulos B."/>
            <person name="Lipzen A."/>
            <person name="Chen C."/>
            <person name="Yan M."/>
            <person name="Daum C."/>
            <person name="Ng V."/>
            <person name="Clum A."/>
            <person name="Steindorff A."/>
            <person name="Ohm R.A."/>
            <person name="Martin F."/>
            <person name="Silar P."/>
            <person name="Natvig D.O."/>
            <person name="Lalanne C."/>
            <person name="Gautier V."/>
            <person name="Ament-Velasquez S.L."/>
            <person name="Kruys A."/>
            <person name="Hutchinson M.I."/>
            <person name="Powell A.J."/>
            <person name="Barry K."/>
            <person name="Miller A.N."/>
            <person name="Grigoriev I.V."/>
            <person name="Debuchy R."/>
            <person name="Gladieux P."/>
            <person name="Hiltunen Thoren M."/>
            <person name="Johannesson H."/>
        </authorList>
    </citation>
    <scope>NUCLEOTIDE SEQUENCE</scope>
    <source>
        <strain evidence="1">PSN243</strain>
    </source>
</reference>
<protein>
    <submittedName>
        <fullName evidence="1">Uncharacterized protein</fullName>
    </submittedName>
</protein>